<dbReference type="PANTHER" id="PTHR11552">
    <property type="entry name" value="GLUCOSE-METHANOL-CHOLINE GMC OXIDOREDUCTASE"/>
    <property type="match status" value="1"/>
</dbReference>
<protein>
    <recommendedName>
        <fullName evidence="6">Glucose-methanol-choline oxidoreductase N-terminal domain-containing protein</fullName>
    </recommendedName>
</protein>
<evidence type="ECO:0000256" key="3">
    <source>
        <dbReference type="ARBA" id="ARBA00022630"/>
    </source>
</evidence>
<keyword evidence="8" id="KW-1185">Reference proteome</keyword>
<dbReference type="PROSITE" id="PS00624">
    <property type="entry name" value="GMC_OXRED_2"/>
    <property type="match status" value="1"/>
</dbReference>
<dbReference type="Gene3D" id="3.50.50.60">
    <property type="entry name" value="FAD/NAD(P)-binding domain"/>
    <property type="match status" value="1"/>
</dbReference>
<dbReference type="Pfam" id="PF05199">
    <property type="entry name" value="GMC_oxred_C"/>
    <property type="match status" value="1"/>
</dbReference>
<evidence type="ECO:0000256" key="5">
    <source>
        <dbReference type="SAM" id="MobiDB-lite"/>
    </source>
</evidence>
<evidence type="ECO:0000256" key="2">
    <source>
        <dbReference type="ARBA" id="ARBA00010790"/>
    </source>
</evidence>
<keyword evidence="4" id="KW-0274">FAD</keyword>
<keyword evidence="3" id="KW-0285">Flavoprotein</keyword>
<feature type="domain" description="Glucose-methanol-choline oxidoreductase N-terminal" evidence="6">
    <location>
        <begin position="314"/>
        <end position="328"/>
    </location>
</feature>
<feature type="compositionally biased region" description="Pro residues" evidence="5">
    <location>
        <begin position="728"/>
        <end position="744"/>
    </location>
</feature>
<dbReference type="InterPro" id="IPR000172">
    <property type="entry name" value="GMC_OxRdtase_N"/>
</dbReference>
<reference evidence="7 8" key="1">
    <citation type="submission" date="2024-08" db="EMBL/GenBank/DDBJ databases">
        <authorList>
            <person name="Cucini C."/>
            <person name="Frati F."/>
        </authorList>
    </citation>
    <scope>NUCLEOTIDE SEQUENCE [LARGE SCALE GENOMIC DNA]</scope>
</reference>
<proteinExistence type="inferred from homology"/>
<name>A0ABP1Q9F1_9HEXA</name>
<evidence type="ECO:0000256" key="1">
    <source>
        <dbReference type="ARBA" id="ARBA00001974"/>
    </source>
</evidence>
<dbReference type="EMBL" id="CAXLJM020000026">
    <property type="protein sequence ID" value="CAL8094309.1"/>
    <property type="molecule type" value="Genomic_DNA"/>
</dbReference>
<dbReference type="Gene3D" id="3.30.560.10">
    <property type="entry name" value="Glucose Oxidase, domain 3"/>
    <property type="match status" value="1"/>
</dbReference>
<comment type="cofactor">
    <cofactor evidence="1">
        <name>FAD</name>
        <dbReference type="ChEBI" id="CHEBI:57692"/>
    </cofactor>
</comment>
<dbReference type="Proteomes" id="UP001642540">
    <property type="component" value="Unassembled WGS sequence"/>
</dbReference>
<sequence>MVLPLEAVFDGIKALTTPLIQPLFLPVLYYTLHALGTIMSFWTKGDRIQDEADSMNPQTPMVYDFIIVGAGSAGSLLANRLSRNYNVLLLEAGGEPNPLQFIPGFGLFLINYPELDWMHRTVAQRFGSLNSAGQLSSWSTGLGLGGTGTLNLMIHLRGHRRDFDNWARLTGDPSWSWEGVLPYFKNYEDYEIPGDNVNHGYGGDLRVEAPDWIGRARDFVEAGREMGYPNVDLNAPFTEGFDIIRYPIKRGVRQAPYKAFLEPIRTRSSIRIVKFAHVNKILFRNGNIAYGVEYDRHGRTIVAEARREVILSAGTVSTPKILMLSGVGPRSHLQEFSIPVVSDLPVGLNLQDHLGVYLAPFFITQGLGTYFDRDFTPGEFVKWFTLGRGRLSSTGCEATGIVSSDIAKARGEGDWPDIHLFEYAFTNFRLGAERISKAFNLKQDEMMKYLGNGIGRDSLFLVVTGARPLSRGSIRLGGSSPYDRQIVDPNYLSDPEEIDLKVLLDGVQKTLFLMENTTASQRIGSQFTTTRLPGCEHLTFRSTPYWECFIRRYSVTLHHPVGTASMGSVVDTQLRVIGTQNLRVVDASIQPVIVVTNTQASTLMIAEKAADMINRFWSNQNQIQMPQKPSLFGKWGGGGGGFGGFLGGNFWNKGNRGSGVTDSYKFNKGPVYPLPIPPSPQFPPSPPSFAPPTQSVPPISPPSSPTPQSPSFKSTATFPSSFPSSSPSFPPPSQAAPSPPPPAQLMPQPERLRPLSYYQKQKPHIVNEPQKTYYDYDYDYERPRSPPSRNKRNFTGDSNNIDDPEDFFSFNNNF</sequence>
<accession>A0ABP1Q9F1</accession>
<feature type="compositionally biased region" description="Low complexity" evidence="5">
    <location>
        <begin position="709"/>
        <end position="727"/>
    </location>
</feature>
<dbReference type="InterPro" id="IPR012132">
    <property type="entry name" value="GMC_OxRdtase"/>
</dbReference>
<dbReference type="Pfam" id="PF00732">
    <property type="entry name" value="GMC_oxred_N"/>
    <property type="match status" value="1"/>
</dbReference>
<dbReference type="SUPFAM" id="SSF54373">
    <property type="entry name" value="FAD-linked reductases, C-terminal domain"/>
    <property type="match status" value="1"/>
</dbReference>
<comment type="caution">
    <text evidence="7">The sequence shown here is derived from an EMBL/GenBank/DDBJ whole genome shotgun (WGS) entry which is preliminary data.</text>
</comment>
<evidence type="ECO:0000313" key="7">
    <source>
        <dbReference type="EMBL" id="CAL8094309.1"/>
    </source>
</evidence>
<evidence type="ECO:0000256" key="4">
    <source>
        <dbReference type="ARBA" id="ARBA00022827"/>
    </source>
</evidence>
<comment type="similarity">
    <text evidence="2">Belongs to the GMC oxidoreductase family.</text>
</comment>
<dbReference type="InterPro" id="IPR007867">
    <property type="entry name" value="GMC_OxRtase_C"/>
</dbReference>
<feature type="compositionally biased region" description="Pro residues" evidence="5">
    <location>
        <begin position="675"/>
        <end position="708"/>
    </location>
</feature>
<evidence type="ECO:0000313" key="8">
    <source>
        <dbReference type="Proteomes" id="UP001642540"/>
    </source>
</evidence>
<feature type="region of interest" description="Disordered" evidence="5">
    <location>
        <begin position="675"/>
        <end position="814"/>
    </location>
</feature>
<organism evidence="7 8">
    <name type="scientific">Orchesella dallaii</name>
    <dbReference type="NCBI Taxonomy" id="48710"/>
    <lineage>
        <taxon>Eukaryota</taxon>
        <taxon>Metazoa</taxon>
        <taxon>Ecdysozoa</taxon>
        <taxon>Arthropoda</taxon>
        <taxon>Hexapoda</taxon>
        <taxon>Collembola</taxon>
        <taxon>Entomobryomorpha</taxon>
        <taxon>Entomobryoidea</taxon>
        <taxon>Orchesellidae</taxon>
        <taxon>Orchesellinae</taxon>
        <taxon>Orchesella</taxon>
    </lineage>
</organism>
<gene>
    <name evidence="7" type="ORF">ODALV1_LOCUS8748</name>
</gene>
<dbReference type="SUPFAM" id="SSF51905">
    <property type="entry name" value="FAD/NAD(P)-binding domain"/>
    <property type="match status" value="1"/>
</dbReference>
<dbReference type="PANTHER" id="PTHR11552:SF147">
    <property type="entry name" value="CHOLINE DEHYDROGENASE, MITOCHONDRIAL"/>
    <property type="match status" value="1"/>
</dbReference>
<dbReference type="InterPro" id="IPR036188">
    <property type="entry name" value="FAD/NAD-bd_sf"/>
</dbReference>
<evidence type="ECO:0000259" key="6">
    <source>
        <dbReference type="PROSITE" id="PS00624"/>
    </source>
</evidence>